<reference evidence="8" key="1">
    <citation type="submission" date="2021-03" db="EMBL/GenBank/DDBJ databases">
        <authorList>
            <person name="Tagirdzhanova G."/>
        </authorList>
    </citation>
    <scope>NUCLEOTIDE SEQUENCE</scope>
</reference>
<feature type="transmembrane region" description="Helical" evidence="6">
    <location>
        <begin position="125"/>
        <end position="147"/>
    </location>
</feature>
<dbReference type="InterPro" id="IPR049326">
    <property type="entry name" value="Rhodopsin_dom_fungi"/>
</dbReference>
<evidence type="ECO:0000256" key="5">
    <source>
        <dbReference type="ARBA" id="ARBA00038359"/>
    </source>
</evidence>
<dbReference type="AlphaFoldDB" id="A0A8H3FBD8"/>
<organism evidence="8 9">
    <name type="scientific">Heterodermia speciosa</name>
    <dbReference type="NCBI Taxonomy" id="116794"/>
    <lineage>
        <taxon>Eukaryota</taxon>
        <taxon>Fungi</taxon>
        <taxon>Dikarya</taxon>
        <taxon>Ascomycota</taxon>
        <taxon>Pezizomycotina</taxon>
        <taxon>Lecanoromycetes</taxon>
        <taxon>OSLEUM clade</taxon>
        <taxon>Lecanoromycetidae</taxon>
        <taxon>Caliciales</taxon>
        <taxon>Physciaceae</taxon>
        <taxon>Heterodermia</taxon>
    </lineage>
</organism>
<comment type="caution">
    <text evidence="8">The sequence shown here is derived from an EMBL/GenBank/DDBJ whole genome shotgun (WGS) entry which is preliminary data.</text>
</comment>
<comment type="subcellular location">
    <subcellularLocation>
        <location evidence="1">Membrane</location>
        <topology evidence="1">Multi-pass membrane protein</topology>
    </subcellularLocation>
</comment>
<dbReference type="GO" id="GO:0016020">
    <property type="term" value="C:membrane"/>
    <property type="evidence" value="ECO:0007669"/>
    <property type="project" value="UniProtKB-SubCell"/>
</dbReference>
<feature type="transmembrane region" description="Helical" evidence="6">
    <location>
        <begin position="176"/>
        <end position="195"/>
    </location>
</feature>
<dbReference type="PANTHER" id="PTHR33048:SF47">
    <property type="entry name" value="INTEGRAL MEMBRANE PROTEIN-RELATED"/>
    <property type="match status" value="1"/>
</dbReference>
<feature type="domain" description="Rhodopsin" evidence="7">
    <location>
        <begin position="31"/>
        <end position="215"/>
    </location>
</feature>
<accession>A0A8H3FBD8</accession>
<feature type="transmembrane region" description="Helical" evidence="6">
    <location>
        <begin position="13"/>
        <end position="34"/>
    </location>
</feature>
<dbReference type="InterPro" id="IPR052337">
    <property type="entry name" value="SAT4-like"/>
</dbReference>
<dbReference type="EMBL" id="CAJPDS010000027">
    <property type="protein sequence ID" value="CAF9921258.1"/>
    <property type="molecule type" value="Genomic_DNA"/>
</dbReference>
<keyword evidence="3 6" id="KW-1133">Transmembrane helix</keyword>
<proteinExistence type="inferred from homology"/>
<dbReference type="OrthoDB" id="5417844at2759"/>
<keyword evidence="2 6" id="KW-0812">Transmembrane</keyword>
<dbReference type="Pfam" id="PF20684">
    <property type="entry name" value="Fung_rhodopsin"/>
    <property type="match status" value="1"/>
</dbReference>
<evidence type="ECO:0000256" key="4">
    <source>
        <dbReference type="ARBA" id="ARBA00023136"/>
    </source>
</evidence>
<evidence type="ECO:0000256" key="6">
    <source>
        <dbReference type="SAM" id="Phobius"/>
    </source>
</evidence>
<feature type="transmembrane region" description="Helical" evidence="6">
    <location>
        <begin position="90"/>
        <end position="113"/>
    </location>
</feature>
<evidence type="ECO:0000313" key="9">
    <source>
        <dbReference type="Proteomes" id="UP000664521"/>
    </source>
</evidence>
<name>A0A8H3FBD8_9LECA</name>
<keyword evidence="4 6" id="KW-0472">Membrane</keyword>
<dbReference type="Proteomes" id="UP000664521">
    <property type="component" value="Unassembled WGS sequence"/>
</dbReference>
<sequence>MDAGNYAHGGYKVAIVASILILMQTLMVGGRLLSRRLQKVWLGIDDYILISAAVFTIGLCALAIAMPRISGASNTSLQHLSNGKTVRQASIAWLVLYGISVALSKLAILFLYLRVFTSQMRAFTLVLTIVGIIVIGTGIANTFIAIFQCSPVPYTWDKTIEGGKCFNELAFARFMAIPNVVDGFVMLVMPMPLVWQLELALQQKIALTATFLHGIM</sequence>
<evidence type="ECO:0000259" key="7">
    <source>
        <dbReference type="Pfam" id="PF20684"/>
    </source>
</evidence>
<gene>
    <name evidence="8" type="ORF">HETSPECPRED_004477</name>
</gene>
<evidence type="ECO:0000256" key="2">
    <source>
        <dbReference type="ARBA" id="ARBA00022692"/>
    </source>
</evidence>
<evidence type="ECO:0000313" key="8">
    <source>
        <dbReference type="EMBL" id="CAF9921258.1"/>
    </source>
</evidence>
<protein>
    <recommendedName>
        <fullName evidence="7">Rhodopsin domain-containing protein</fullName>
    </recommendedName>
</protein>
<feature type="transmembrane region" description="Helical" evidence="6">
    <location>
        <begin position="46"/>
        <end position="70"/>
    </location>
</feature>
<keyword evidence="9" id="KW-1185">Reference proteome</keyword>
<dbReference type="PANTHER" id="PTHR33048">
    <property type="entry name" value="PTH11-LIKE INTEGRAL MEMBRANE PROTEIN (AFU_ORTHOLOGUE AFUA_5G11245)"/>
    <property type="match status" value="1"/>
</dbReference>
<comment type="similarity">
    <text evidence="5">Belongs to the SAT4 family.</text>
</comment>
<evidence type="ECO:0000256" key="1">
    <source>
        <dbReference type="ARBA" id="ARBA00004141"/>
    </source>
</evidence>
<evidence type="ECO:0000256" key="3">
    <source>
        <dbReference type="ARBA" id="ARBA00022989"/>
    </source>
</evidence>